<dbReference type="InterPro" id="IPR017853">
    <property type="entry name" value="GH"/>
</dbReference>
<evidence type="ECO:0000256" key="4">
    <source>
        <dbReference type="ARBA" id="ARBA00023295"/>
    </source>
</evidence>
<protein>
    <recommendedName>
        <fullName evidence="2">beta-galactosidase</fullName>
        <ecNumber evidence="2">3.2.1.23</ecNumber>
    </recommendedName>
</protein>
<dbReference type="STRING" id="28117.BHV66_00855"/>
<dbReference type="Proteomes" id="UP000187417">
    <property type="component" value="Unassembled WGS sequence"/>
</dbReference>
<evidence type="ECO:0000313" key="6">
    <source>
        <dbReference type="EMBL" id="OKY96650.1"/>
    </source>
</evidence>
<dbReference type="GO" id="GO:0005990">
    <property type="term" value="P:lactose catabolic process"/>
    <property type="evidence" value="ECO:0007669"/>
    <property type="project" value="TreeGrafter"/>
</dbReference>
<keyword evidence="3" id="KW-0378">Hydrolase</keyword>
<evidence type="ECO:0000313" key="7">
    <source>
        <dbReference type="Proteomes" id="UP000187417"/>
    </source>
</evidence>
<dbReference type="EMBL" id="MNQH01000001">
    <property type="protein sequence ID" value="OKY96650.1"/>
    <property type="molecule type" value="Genomic_DNA"/>
</dbReference>
<feature type="domain" description="Glycoside hydrolase family 2 catalytic" evidence="5">
    <location>
        <begin position="304"/>
        <end position="427"/>
    </location>
</feature>
<proteinExistence type="predicted"/>
<name>A0A1Q6FCP1_9BACT</name>
<keyword evidence="4" id="KW-0326">Glycosidase</keyword>
<comment type="catalytic activity">
    <reaction evidence="1">
        <text>Hydrolysis of terminal non-reducing beta-D-galactose residues in beta-D-galactosides.</text>
        <dbReference type="EC" id="3.2.1.23"/>
    </reaction>
</comment>
<dbReference type="AlphaFoldDB" id="A0A1Q6FCP1"/>
<evidence type="ECO:0000259" key="5">
    <source>
        <dbReference type="Pfam" id="PF02836"/>
    </source>
</evidence>
<dbReference type="GO" id="GO:0009341">
    <property type="term" value="C:beta-galactosidase complex"/>
    <property type="evidence" value="ECO:0007669"/>
    <property type="project" value="TreeGrafter"/>
</dbReference>
<dbReference type="RefSeq" id="WP_278338887.1">
    <property type="nucleotide sequence ID" value="NZ_CAMQOD010000001.1"/>
</dbReference>
<dbReference type="Gene3D" id="2.60.120.260">
    <property type="entry name" value="Galactose-binding domain-like"/>
    <property type="match status" value="1"/>
</dbReference>
<evidence type="ECO:0000256" key="2">
    <source>
        <dbReference type="ARBA" id="ARBA00012756"/>
    </source>
</evidence>
<dbReference type="GO" id="GO:0004565">
    <property type="term" value="F:beta-galactosidase activity"/>
    <property type="evidence" value="ECO:0007669"/>
    <property type="project" value="UniProtKB-EC"/>
</dbReference>
<gene>
    <name evidence="6" type="ORF">BHV66_00855</name>
</gene>
<evidence type="ECO:0000256" key="1">
    <source>
        <dbReference type="ARBA" id="ARBA00001412"/>
    </source>
</evidence>
<dbReference type="InterPro" id="IPR008979">
    <property type="entry name" value="Galactose-bd-like_sf"/>
</dbReference>
<dbReference type="EC" id="3.2.1.23" evidence="2"/>
<organism evidence="6 7">
    <name type="scientific">Alistipes putredinis</name>
    <dbReference type="NCBI Taxonomy" id="28117"/>
    <lineage>
        <taxon>Bacteria</taxon>
        <taxon>Pseudomonadati</taxon>
        <taxon>Bacteroidota</taxon>
        <taxon>Bacteroidia</taxon>
        <taxon>Bacteroidales</taxon>
        <taxon>Rikenellaceae</taxon>
        <taxon>Alistipes</taxon>
    </lineage>
</organism>
<dbReference type="SUPFAM" id="SSF49785">
    <property type="entry name" value="Galactose-binding domain-like"/>
    <property type="match status" value="1"/>
</dbReference>
<dbReference type="InterPro" id="IPR050347">
    <property type="entry name" value="Bact_Beta-galactosidase"/>
</dbReference>
<sequence length="439" mass="49681">MKRIFLAIAVLCYTGAVYGQDGGRIHRSEFVPFDTREDADALNRKNTDKYLVFAPGLLNDGEEVLGIGDVVNLPNGWFDSFIYLHLENTGTAYTLRVNDRTVAVVEDPFAPADFDLTPYVKQGDNLILLELHESNTPELQKGFTPTPVKPFTNSYLFAQEKRSIRDFNVALIPDSTRKFGVLDLEVIVQNGYNYEEPITVGFDIYAPNSKLLDFSVNDITVPGRSLDTVRFSPYIYHTYENSWGAKGAAPLYRVMLYTKRKGVFKEYIPLKVGFGKTEMKDGKIIRFDKPVTIVSERYNAAADAAATRKELLALKKKGINTIWPNAPQPYWFYNLCDELGLFVIDQANINAPEKRDDRTTGGTPSNDPRLADEYLERVRNMYYRSRNHTCIIGFALGGESGNGYNMYKAYQWLKSVEPSRPVICIDADGEWNTDLEIVP</sequence>
<dbReference type="PANTHER" id="PTHR46323:SF2">
    <property type="entry name" value="BETA-GALACTOSIDASE"/>
    <property type="match status" value="1"/>
</dbReference>
<dbReference type="Gene3D" id="3.20.20.80">
    <property type="entry name" value="Glycosidases"/>
    <property type="match status" value="1"/>
</dbReference>
<comment type="caution">
    <text evidence="6">The sequence shown here is derived from an EMBL/GenBank/DDBJ whole genome shotgun (WGS) entry which is preliminary data.</text>
</comment>
<dbReference type="PANTHER" id="PTHR46323">
    <property type="entry name" value="BETA-GALACTOSIDASE"/>
    <property type="match status" value="1"/>
</dbReference>
<accession>A0A1Q6FCP1</accession>
<dbReference type="InterPro" id="IPR006103">
    <property type="entry name" value="Glyco_hydro_2_cat"/>
</dbReference>
<dbReference type="Pfam" id="PF02836">
    <property type="entry name" value="Glyco_hydro_2_C"/>
    <property type="match status" value="1"/>
</dbReference>
<dbReference type="SUPFAM" id="SSF51445">
    <property type="entry name" value="(Trans)glycosidases"/>
    <property type="match status" value="1"/>
</dbReference>
<reference evidence="6 7" key="1">
    <citation type="journal article" date="2016" name="Nat. Biotechnol.">
        <title>Measurement of bacterial replication rates in microbial communities.</title>
        <authorList>
            <person name="Brown C.T."/>
            <person name="Olm M.R."/>
            <person name="Thomas B.C."/>
            <person name="Banfield J.F."/>
        </authorList>
    </citation>
    <scope>NUCLEOTIDE SEQUENCE [LARGE SCALE GENOMIC DNA]</scope>
    <source>
        <strain evidence="6">CAG:67_53_122</strain>
    </source>
</reference>
<evidence type="ECO:0000256" key="3">
    <source>
        <dbReference type="ARBA" id="ARBA00022801"/>
    </source>
</evidence>